<name>A0ABW4U595_9HYPH</name>
<organism evidence="1 2">
    <name type="scientific">Mesorhizobium newzealandense</name>
    <dbReference type="NCBI Taxonomy" id="1300302"/>
    <lineage>
        <taxon>Bacteria</taxon>
        <taxon>Pseudomonadati</taxon>
        <taxon>Pseudomonadota</taxon>
        <taxon>Alphaproteobacteria</taxon>
        <taxon>Hyphomicrobiales</taxon>
        <taxon>Phyllobacteriaceae</taxon>
        <taxon>Mesorhizobium</taxon>
    </lineage>
</organism>
<reference evidence="2" key="1">
    <citation type="journal article" date="2019" name="Int. J. Syst. Evol. Microbiol.">
        <title>The Global Catalogue of Microorganisms (GCM) 10K type strain sequencing project: providing services to taxonomists for standard genome sequencing and annotation.</title>
        <authorList>
            <consortium name="The Broad Institute Genomics Platform"/>
            <consortium name="The Broad Institute Genome Sequencing Center for Infectious Disease"/>
            <person name="Wu L."/>
            <person name="Ma J."/>
        </authorList>
    </citation>
    <scope>NUCLEOTIDE SEQUENCE [LARGE SCALE GENOMIC DNA]</scope>
    <source>
        <strain evidence="2">CGMCC 1.16225</strain>
    </source>
</reference>
<sequence>MKQELIERAVVLLQQYRDILVASYAPVGPDGTPHLRTLRQSTDPLEMAALDDIGARRTHPRNVIELIRRRVTVPYPVD</sequence>
<proteinExistence type="predicted"/>
<gene>
    <name evidence="1" type="ORF">ACFSOZ_02540</name>
</gene>
<dbReference type="EMBL" id="JBHUGZ010000001">
    <property type="protein sequence ID" value="MFD1981585.1"/>
    <property type="molecule type" value="Genomic_DNA"/>
</dbReference>
<dbReference type="Proteomes" id="UP001597405">
    <property type="component" value="Unassembled WGS sequence"/>
</dbReference>
<evidence type="ECO:0000313" key="1">
    <source>
        <dbReference type="EMBL" id="MFD1981585.1"/>
    </source>
</evidence>
<accession>A0ABW4U595</accession>
<keyword evidence="2" id="KW-1185">Reference proteome</keyword>
<comment type="caution">
    <text evidence="1">The sequence shown here is derived from an EMBL/GenBank/DDBJ whole genome shotgun (WGS) entry which is preliminary data.</text>
</comment>
<protein>
    <submittedName>
        <fullName evidence="1">Uncharacterized protein</fullName>
    </submittedName>
</protein>
<evidence type="ECO:0000313" key="2">
    <source>
        <dbReference type="Proteomes" id="UP001597405"/>
    </source>
</evidence>
<dbReference type="RefSeq" id="WP_379093249.1">
    <property type="nucleotide sequence ID" value="NZ_JBHUGZ010000001.1"/>
</dbReference>